<dbReference type="Proteomes" id="UP001155241">
    <property type="component" value="Unassembled WGS sequence"/>
</dbReference>
<dbReference type="RefSeq" id="WP_252854461.1">
    <property type="nucleotide sequence ID" value="NZ_JAMXLR010000072.1"/>
</dbReference>
<proteinExistence type="predicted"/>
<feature type="domain" description="XdhC- CoxI" evidence="1">
    <location>
        <begin position="20"/>
        <end position="79"/>
    </location>
</feature>
<name>A0A9X2JKE8_9BACT</name>
<dbReference type="InterPro" id="IPR027051">
    <property type="entry name" value="XdhC_Rossmann_dom"/>
</dbReference>
<dbReference type="AlphaFoldDB" id="A0A9X2JKE8"/>
<dbReference type="Pfam" id="PF13478">
    <property type="entry name" value="XdhC_C"/>
    <property type="match status" value="1"/>
</dbReference>
<evidence type="ECO:0000313" key="3">
    <source>
        <dbReference type="EMBL" id="MCO6046349.1"/>
    </source>
</evidence>
<evidence type="ECO:0000313" key="4">
    <source>
        <dbReference type="Proteomes" id="UP001155241"/>
    </source>
</evidence>
<dbReference type="InterPro" id="IPR052698">
    <property type="entry name" value="MoCofactor_Util/Proc"/>
</dbReference>
<feature type="domain" description="XdhC Rossmann" evidence="2">
    <location>
        <begin position="115"/>
        <end position="255"/>
    </location>
</feature>
<reference evidence="3" key="1">
    <citation type="submission" date="2022-06" db="EMBL/GenBank/DDBJ databases">
        <title>Aeoliella straminimaris, a novel planctomycete from sediments.</title>
        <authorList>
            <person name="Vitorino I.R."/>
            <person name="Lage O.M."/>
        </authorList>
    </citation>
    <scope>NUCLEOTIDE SEQUENCE</scope>
    <source>
        <strain evidence="3">ICT_H6.2</strain>
    </source>
</reference>
<comment type="caution">
    <text evidence="3">The sequence shown here is derived from an EMBL/GenBank/DDBJ whole genome shotgun (WGS) entry which is preliminary data.</text>
</comment>
<dbReference type="SUPFAM" id="SSF51735">
    <property type="entry name" value="NAD(P)-binding Rossmann-fold domains"/>
    <property type="match status" value="1"/>
</dbReference>
<evidence type="ECO:0000259" key="1">
    <source>
        <dbReference type="Pfam" id="PF02625"/>
    </source>
</evidence>
<dbReference type="NCBIfam" id="TIGR02964">
    <property type="entry name" value="xanthine_xdhC"/>
    <property type="match status" value="1"/>
</dbReference>
<dbReference type="InterPro" id="IPR014308">
    <property type="entry name" value="Xanthine_DH_XdhC"/>
</dbReference>
<dbReference type="EMBL" id="JAMXLR010000072">
    <property type="protein sequence ID" value="MCO6046349.1"/>
    <property type="molecule type" value="Genomic_DNA"/>
</dbReference>
<dbReference type="InterPro" id="IPR003777">
    <property type="entry name" value="XdhC_CoxI"/>
</dbReference>
<dbReference type="PANTHER" id="PTHR30388">
    <property type="entry name" value="ALDEHYDE OXIDOREDUCTASE MOLYBDENUM COFACTOR ASSEMBLY PROTEIN"/>
    <property type="match status" value="1"/>
</dbReference>
<evidence type="ECO:0000259" key="2">
    <source>
        <dbReference type="Pfam" id="PF13478"/>
    </source>
</evidence>
<dbReference type="PANTHER" id="PTHR30388:SF6">
    <property type="entry name" value="XANTHINE DEHYDROGENASE SUBUNIT A-RELATED"/>
    <property type="match status" value="1"/>
</dbReference>
<dbReference type="InterPro" id="IPR036291">
    <property type="entry name" value="NAD(P)-bd_dom_sf"/>
</dbReference>
<keyword evidence="4" id="KW-1185">Reference proteome</keyword>
<gene>
    <name evidence="3" type="primary">xdhC</name>
    <name evidence="3" type="ORF">NG895_20815</name>
</gene>
<dbReference type="Gene3D" id="3.40.50.720">
    <property type="entry name" value="NAD(P)-binding Rossmann-like Domain"/>
    <property type="match status" value="1"/>
</dbReference>
<dbReference type="Pfam" id="PF02625">
    <property type="entry name" value="XdhC_CoxI"/>
    <property type="match status" value="1"/>
</dbReference>
<organism evidence="3 4">
    <name type="scientific">Aeoliella straminimaris</name>
    <dbReference type="NCBI Taxonomy" id="2954799"/>
    <lineage>
        <taxon>Bacteria</taxon>
        <taxon>Pseudomonadati</taxon>
        <taxon>Planctomycetota</taxon>
        <taxon>Planctomycetia</taxon>
        <taxon>Pirellulales</taxon>
        <taxon>Lacipirellulaceae</taxon>
        <taxon>Aeoliella</taxon>
    </lineage>
</organism>
<protein>
    <submittedName>
        <fullName evidence="3">Xanthine dehydrogenase accessory protein XdhC</fullName>
    </submittedName>
</protein>
<accession>A0A9X2JKE8</accession>
<sequence>MTDRTPRTPGEVLQRCAQLVAAGERCVLVTLAEATGSTPADTGAKMLVTVDGLEAGTVGGGRVEAKAMEQAREMLATESAGCHWVDWNLKADVGMTCGGRVKMLFECFGGSAWDIVVFGAGHVAQALTQLLVTLPCQVTCVDSRSEWLAKLPPQVETVELAKPADYVDTLSSRTYVLCMTQGHRSDVPVLERLLAREGTFPFLGVIGSKAKAAVLKKDLLEAGIPSERIEFHCPVGLPIGTNHPSEIAVSIAAQLLEVRDAVTRESL</sequence>